<dbReference type="HAMAP" id="MF_01350">
    <property type="entry name" value="NDH1_NuoH"/>
    <property type="match status" value="1"/>
</dbReference>
<feature type="transmembrane region" description="Helical" evidence="9">
    <location>
        <begin position="100"/>
        <end position="121"/>
    </location>
</feature>
<dbReference type="GO" id="GO:0009060">
    <property type="term" value="P:aerobic respiration"/>
    <property type="evidence" value="ECO:0007669"/>
    <property type="project" value="TreeGrafter"/>
</dbReference>
<dbReference type="PANTHER" id="PTHR11432:SF3">
    <property type="entry name" value="NADH-UBIQUINONE OXIDOREDUCTASE CHAIN 1"/>
    <property type="match status" value="1"/>
</dbReference>
<feature type="transmembrane region" description="Helical" evidence="9">
    <location>
        <begin position="283"/>
        <end position="300"/>
    </location>
</feature>
<dbReference type="Pfam" id="PF00146">
    <property type="entry name" value="NADHdh"/>
    <property type="match status" value="1"/>
</dbReference>
<feature type="transmembrane region" description="Helical" evidence="9">
    <location>
        <begin position="142"/>
        <end position="162"/>
    </location>
</feature>
<evidence type="ECO:0000256" key="5">
    <source>
        <dbReference type="ARBA" id="ARBA00022989"/>
    </source>
</evidence>
<feature type="transmembrane region" description="Helical" evidence="9">
    <location>
        <begin position="243"/>
        <end position="263"/>
    </location>
</feature>
<evidence type="ECO:0000256" key="9">
    <source>
        <dbReference type="SAM" id="Phobius"/>
    </source>
</evidence>
<name>A0A7D4X4W4_9BILA</name>
<evidence type="ECO:0000313" key="10">
    <source>
        <dbReference type="EMBL" id="QKV49095.1"/>
    </source>
</evidence>
<protein>
    <recommendedName>
        <fullName evidence="3 8">NADH-ubiquinone oxidoreductase chain 1</fullName>
        <ecNumber evidence="8">7.1.1.2</ecNumber>
    </recommendedName>
</protein>
<evidence type="ECO:0000256" key="7">
    <source>
        <dbReference type="RuleBase" id="RU000471"/>
    </source>
</evidence>
<dbReference type="EC" id="7.1.1.2" evidence="8"/>
<evidence type="ECO:0000256" key="2">
    <source>
        <dbReference type="ARBA" id="ARBA00010535"/>
    </source>
</evidence>
<dbReference type="InterPro" id="IPR018086">
    <property type="entry name" value="NADH_UbQ_OxRdtase_su1_CS"/>
</dbReference>
<dbReference type="EMBL" id="MN970216">
    <property type="protein sequence ID" value="QKV49095.1"/>
    <property type="molecule type" value="Genomic_DNA"/>
</dbReference>
<evidence type="ECO:0000256" key="1">
    <source>
        <dbReference type="ARBA" id="ARBA00004141"/>
    </source>
</evidence>
<proteinExistence type="inferred from homology"/>
<feature type="transmembrane region" description="Helical" evidence="9">
    <location>
        <begin position="6"/>
        <end position="23"/>
    </location>
</feature>
<comment type="catalytic activity">
    <reaction evidence="8">
        <text>a ubiquinone + NADH + 5 H(+)(in) = a ubiquinol + NAD(+) + 4 H(+)(out)</text>
        <dbReference type="Rhea" id="RHEA:29091"/>
        <dbReference type="Rhea" id="RHEA-COMP:9565"/>
        <dbReference type="Rhea" id="RHEA-COMP:9566"/>
        <dbReference type="ChEBI" id="CHEBI:15378"/>
        <dbReference type="ChEBI" id="CHEBI:16389"/>
        <dbReference type="ChEBI" id="CHEBI:17976"/>
        <dbReference type="ChEBI" id="CHEBI:57540"/>
        <dbReference type="ChEBI" id="CHEBI:57945"/>
        <dbReference type="EC" id="7.1.1.2"/>
    </reaction>
</comment>
<dbReference type="GO" id="GO:0003954">
    <property type="term" value="F:NADH dehydrogenase activity"/>
    <property type="evidence" value="ECO:0007669"/>
    <property type="project" value="TreeGrafter"/>
</dbReference>
<keyword evidence="6 9" id="KW-0472">Membrane</keyword>
<comment type="similarity">
    <text evidence="2 7">Belongs to the complex I subunit 1 family.</text>
</comment>
<dbReference type="InterPro" id="IPR001694">
    <property type="entry name" value="NADH_UbQ_OxRdtase_su1/FPO"/>
</dbReference>
<feature type="transmembrane region" description="Helical" evidence="9">
    <location>
        <begin position="210"/>
        <end position="237"/>
    </location>
</feature>
<gene>
    <name evidence="10" type="primary">ND1</name>
</gene>
<reference evidence="10" key="1">
    <citation type="journal article" date="2020" name="Mitochondrial DNA Part B Resour">
        <title>Complete mitochondrial genome of the marine monogonont rotifer Proales similis (Rotifera, Proalidae).</title>
        <authorList>
            <person name="Choi B.-S."/>
            <person name="Lee Y.H."/>
            <person name="Lee J.-S."/>
            <person name="Yamade T."/>
            <person name="Hagiwara A."/>
            <person name="Lee J.-S."/>
        </authorList>
    </citation>
    <scope>NUCLEOTIDE SEQUENCE</scope>
</reference>
<dbReference type="GO" id="GO:0005743">
    <property type="term" value="C:mitochondrial inner membrane"/>
    <property type="evidence" value="ECO:0007669"/>
    <property type="project" value="UniProtKB-SubCell"/>
</dbReference>
<evidence type="ECO:0000256" key="3">
    <source>
        <dbReference type="ARBA" id="ARBA00021009"/>
    </source>
</evidence>
<comment type="subcellular location">
    <subcellularLocation>
        <location evidence="1">Membrane</location>
        <topology evidence="1">Multi-pass membrane protein</topology>
    </subcellularLocation>
    <subcellularLocation>
        <location evidence="7">Mitochondrion inner membrane</location>
        <topology evidence="7">Multi-pass membrane protein</topology>
    </subcellularLocation>
</comment>
<geneLocation type="mitochondrion" evidence="10"/>
<evidence type="ECO:0000256" key="4">
    <source>
        <dbReference type="ARBA" id="ARBA00022692"/>
    </source>
</evidence>
<evidence type="ECO:0000256" key="8">
    <source>
        <dbReference type="RuleBase" id="RU000473"/>
    </source>
</evidence>
<keyword evidence="5 9" id="KW-1133">Transmembrane helix</keyword>
<keyword evidence="4 7" id="KW-0812">Transmembrane</keyword>
<keyword evidence="8 10" id="KW-0496">Mitochondrion</keyword>
<dbReference type="GO" id="GO:0008137">
    <property type="term" value="F:NADH dehydrogenase (ubiquinone) activity"/>
    <property type="evidence" value="ECO:0007669"/>
    <property type="project" value="UniProtKB-EC"/>
</dbReference>
<dbReference type="PANTHER" id="PTHR11432">
    <property type="entry name" value="NADH DEHYDROGENASE SUBUNIT 1"/>
    <property type="match status" value="1"/>
</dbReference>
<feature type="transmembrane region" description="Helical" evidence="9">
    <location>
        <begin position="69"/>
        <end position="88"/>
    </location>
</feature>
<evidence type="ECO:0000256" key="6">
    <source>
        <dbReference type="ARBA" id="ARBA00023136"/>
    </source>
</evidence>
<keyword evidence="8" id="KW-0830">Ubiquinone</keyword>
<dbReference type="PROSITE" id="PS00668">
    <property type="entry name" value="COMPLEX1_ND1_2"/>
    <property type="match status" value="1"/>
</dbReference>
<dbReference type="AlphaFoldDB" id="A0A7D4X4W4"/>
<feature type="transmembrane region" description="Helical" evidence="9">
    <location>
        <begin position="168"/>
        <end position="189"/>
    </location>
</feature>
<keyword evidence="7" id="KW-0520">NAD</keyword>
<sequence>MIFLSWLIHCLLILLSVAFFTLFERKCMGLFQCRLGPNKVSLSGLLQPLLDAFKLLTKQNMVPLQANKFVYHVAPHMALILALFVWMTMPGSYLMLSMNYSLLIFFCVSSIMVFAVLLSGWASNSKYSLIGSLRSVAQSISYESVFSTLTVMMVFLLVSYSIRSSVSQSSVLFIFILPLWFICSLAETYRAPFDFSESESELVSGFNTEYSGAYFAFIFLSEYAMILYSCMLISYLFLSFLGLSGVLIYVIFSLLVSFLFIWVRITFCRFRYDMLMMTSWKTLLPLTLSLFVIYVCVMIIT</sequence>
<organism evidence="10">
    <name type="scientific">Proales similis</name>
    <dbReference type="NCBI Taxonomy" id="360698"/>
    <lineage>
        <taxon>Eukaryota</taxon>
        <taxon>Metazoa</taxon>
        <taxon>Spiralia</taxon>
        <taxon>Gnathifera</taxon>
        <taxon>Rotifera</taxon>
        <taxon>Eurotatoria</taxon>
        <taxon>Monogononta</taxon>
        <taxon>Pseudotrocha</taxon>
        <taxon>Ploima</taxon>
        <taxon>Proalidae</taxon>
        <taxon>Proales</taxon>
    </lineage>
</organism>
<accession>A0A7D4X4W4</accession>
<dbReference type="PROSITE" id="PS00667">
    <property type="entry name" value="COMPLEX1_ND1_1"/>
    <property type="match status" value="1"/>
</dbReference>